<evidence type="ECO:0000313" key="3">
    <source>
        <dbReference type="Proteomes" id="UP000625283"/>
    </source>
</evidence>
<comment type="caution">
    <text evidence="2">The sequence shown here is derived from an EMBL/GenBank/DDBJ whole genome shotgun (WGS) entry which is preliminary data.</text>
</comment>
<evidence type="ECO:0000313" key="2">
    <source>
        <dbReference type="EMBL" id="MBL1411472.1"/>
    </source>
</evidence>
<organism evidence="2 3">
    <name type="scientific">Sphingobacterium faecale</name>
    <dbReference type="NCBI Taxonomy" id="2803775"/>
    <lineage>
        <taxon>Bacteria</taxon>
        <taxon>Pseudomonadati</taxon>
        <taxon>Bacteroidota</taxon>
        <taxon>Sphingobacteriia</taxon>
        <taxon>Sphingobacteriales</taxon>
        <taxon>Sphingobacteriaceae</taxon>
        <taxon>Sphingobacterium</taxon>
    </lineage>
</organism>
<dbReference type="InterPro" id="IPR027843">
    <property type="entry name" value="DUF4440"/>
</dbReference>
<protein>
    <submittedName>
        <fullName evidence="2">Nuclear transport factor 2 family protein</fullName>
    </submittedName>
</protein>
<keyword evidence="3" id="KW-1185">Reference proteome</keyword>
<dbReference type="Proteomes" id="UP000625283">
    <property type="component" value="Unassembled WGS sequence"/>
</dbReference>
<dbReference type="InterPro" id="IPR032710">
    <property type="entry name" value="NTF2-like_dom_sf"/>
</dbReference>
<dbReference type="SUPFAM" id="SSF54427">
    <property type="entry name" value="NTF2-like"/>
    <property type="match status" value="1"/>
</dbReference>
<proteinExistence type="predicted"/>
<evidence type="ECO:0000259" key="1">
    <source>
        <dbReference type="Pfam" id="PF14534"/>
    </source>
</evidence>
<gene>
    <name evidence="2" type="ORF">JKG61_22125</name>
</gene>
<dbReference type="Gene3D" id="3.10.450.50">
    <property type="match status" value="1"/>
</dbReference>
<feature type="domain" description="DUF4440" evidence="1">
    <location>
        <begin position="10"/>
        <end position="109"/>
    </location>
</feature>
<reference evidence="2 3" key="1">
    <citation type="submission" date="2021-01" db="EMBL/GenBank/DDBJ databases">
        <title>C459-1 draft genome sequence.</title>
        <authorList>
            <person name="Zhang X.-F."/>
        </authorList>
    </citation>
    <scope>NUCLEOTIDE SEQUENCE [LARGE SCALE GENOMIC DNA]</scope>
    <source>
        <strain evidence="3">C459-1</strain>
    </source>
</reference>
<dbReference type="Pfam" id="PF14534">
    <property type="entry name" value="DUF4440"/>
    <property type="match status" value="1"/>
</dbReference>
<name>A0ABS1RBR8_9SPHI</name>
<accession>A0ABS1RBR8</accession>
<dbReference type="EMBL" id="JAERTY010000017">
    <property type="protein sequence ID" value="MBL1411472.1"/>
    <property type="molecule type" value="Genomic_DNA"/>
</dbReference>
<sequence length="126" mass="14317">MKNIMTKEEILHLENRLHNAIKESNLQALDELLHKDLLFVAADGTVITKELDLETYRGGQLKIYELKPTVENLNIIGDLAVITLSMDLKGDYNSQAFEAKYRYIRFWKDSIEGIKVVGGSGIQIHS</sequence>